<evidence type="ECO:0000313" key="1">
    <source>
        <dbReference type="EMBL" id="RAH71882.1"/>
    </source>
</evidence>
<dbReference type="Proteomes" id="UP000249661">
    <property type="component" value="Unassembled WGS sequence"/>
</dbReference>
<protein>
    <submittedName>
        <fullName evidence="1">Uncharacterized protein</fullName>
    </submittedName>
</protein>
<dbReference type="EMBL" id="KZ824946">
    <property type="protein sequence ID" value="RAH71882.1"/>
    <property type="molecule type" value="Genomic_DNA"/>
</dbReference>
<organism evidence="1 2">
    <name type="scientific">Aspergillus aculeatinus CBS 121060</name>
    <dbReference type="NCBI Taxonomy" id="1448322"/>
    <lineage>
        <taxon>Eukaryota</taxon>
        <taxon>Fungi</taxon>
        <taxon>Dikarya</taxon>
        <taxon>Ascomycota</taxon>
        <taxon>Pezizomycotina</taxon>
        <taxon>Eurotiomycetes</taxon>
        <taxon>Eurotiomycetidae</taxon>
        <taxon>Eurotiales</taxon>
        <taxon>Aspergillaceae</taxon>
        <taxon>Aspergillus</taxon>
        <taxon>Aspergillus subgen. Circumdati</taxon>
    </lineage>
</organism>
<gene>
    <name evidence="1" type="ORF">BO66DRAFT_370399</name>
</gene>
<keyword evidence="2" id="KW-1185">Reference proteome</keyword>
<reference evidence="1" key="1">
    <citation type="submission" date="2018-02" db="EMBL/GenBank/DDBJ databases">
        <title>The genomes of Aspergillus section Nigri reveals drivers in fungal speciation.</title>
        <authorList>
            <consortium name="DOE Joint Genome Institute"/>
            <person name="Vesth T.C."/>
            <person name="Nybo J."/>
            <person name="Theobald S."/>
            <person name="Brandl J."/>
            <person name="Frisvad J.C."/>
            <person name="Nielsen K.F."/>
            <person name="Lyhne E.K."/>
            <person name="Kogle M.E."/>
            <person name="Kuo A."/>
            <person name="Riley R."/>
            <person name="Clum A."/>
            <person name="Nolan M."/>
            <person name="Lipzen A."/>
            <person name="Salamov A."/>
            <person name="Henrissat B."/>
            <person name="Wiebenga A."/>
            <person name="De vries R.P."/>
            <person name="Grigoriev I.V."/>
            <person name="Mortensen U.H."/>
            <person name="Andersen M.R."/>
            <person name="Baker S.E."/>
        </authorList>
    </citation>
    <scope>NUCLEOTIDE SEQUENCE</scope>
    <source>
        <strain evidence="1">CBS 121060</strain>
    </source>
</reference>
<evidence type="ECO:0000313" key="2">
    <source>
        <dbReference type="Proteomes" id="UP000249661"/>
    </source>
</evidence>
<sequence length="531" mass="61391">MPLLSLPPELFHQIISTLSNGDIKSLRLTCRLLCDVARLRLSRVFLSANPLNIRGFCAVAEHPLFRQQVTEIVWDDALLIDDPTPEPDPYDIDAVIGSDDEEEENNNCPKWFVARCKNNLDELSVRMDRNEDGWYNVERAAQRDARPSLWTCWQYYQNLLAQQAEVLIHQSDVEALVYGLRRFPALERITITPAAHGWLYQPLYETPMIRAFPNGFNYPIPRGWPTAAEGDPIPEAEDWGTLSEKAKEQWRGVRLVLRALAQHPDHRVVELILDVNQLDTGLNCTIFHQPCEEVENLVALLRRPGFRRLDLPLIVRGQEYEEWPAFRNGNLRRALGEASSLEHLSLYTTIEVDSVTNLRWQGQQWIEPEQRSSRFHFTSLQTIFPDDLMTLLEQLPALREIELSFLGFLDNGGNYRDLLDEIRARFRWSERDPELRPSLIVAIAPWPPQPGLGIWLDEEVYSFLYDHGRNPFSIFRDAPNQVPQGTGTLRDSFEPGHERPYFGSCKFLSTAGIENRCNTRVFRELYGWIIM</sequence>
<name>A0ACD1HEI1_9EURO</name>
<accession>A0ACD1HEI1</accession>
<proteinExistence type="predicted"/>